<reference evidence="2 3" key="1">
    <citation type="submission" date="2016-10" db="EMBL/GenBank/DDBJ databases">
        <authorList>
            <person name="de Groot N.N."/>
        </authorList>
    </citation>
    <scope>NUCLEOTIDE SEQUENCE [LARGE SCALE GENOMIC DNA]</scope>
    <source>
        <strain evidence="2 3">CGMCC 1.12333</strain>
    </source>
</reference>
<dbReference type="EMBL" id="FPBK01000001">
    <property type="protein sequence ID" value="SFU27470.1"/>
    <property type="molecule type" value="Genomic_DNA"/>
</dbReference>
<evidence type="ECO:0008006" key="4">
    <source>
        <dbReference type="Google" id="ProtNLM"/>
    </source>
</evidence>
<gene>
    <name evidence="2" type="ORF">SAMN05216480_101178</name>
</gene>
<evidence type="ECO:0000313" key="2">
    <source>
        <dbReference type="EMBL" id="SFU27470.1"/>
    </source>
</evidence>
<dbReference type="Proteomes" id="UP000199138">
    <property type="component" value="Unassembled WGS sequence"/>
</dbReference>
<feature type="chain" id="PRO_5011785820" description="DUF4625 domain-containing protein" evidence="1">
    <location>
        <begin position="19"/>
        <end position="139"/>
    </location>
</feature>
<keyword evidence="1" id="KW-0732">Signal</keyword>
<dbReference type="PROSITE" id="PS51257">
    <property type="entry name" value="PROKAR_LIPOPROTEIN"/>
    <property type="match status" value="1"/>
</dbReference>
<protein>
    <recommendedName>
        <fullName evidence="4">DUF4625 domain-containing protein</fullName>
    </recommendedName>
</protein>
<name>A0A1I7EU82_9FLAO</name>
<evidence type="ECO:0000256" key="1">
    <source>
        <dbReference type="SAM" id="SignalP"/>
    </source>
</evidence>
<dbReference type="RefSeq" id="WP_143106323.1">
    <property type="nucleotide sequence ID" value="NZ_FPBK01000001.1"/>
</dbReference>
<accession>A0A1I7EU82</accession>
<dbReference type="AlphaFoldDB" id="A0A1I7EU82"/>
<keyword evidence="3" id="KW-1185">Reference proteome</keyword>
<feature type="signal peptide" evidence="1">
    <location>
        <begin position="1"/>
        <end position="18"/>
    </location>
</feature>
<sequence>MKKLIVLLVMSMALFSCSLDDDTVNFHYEYLETAYAEFPEEMTVNGSYQINLYYYLPTDCYAFNGIEYYYTGDFERTVAINVTVNDASNCETLEEAEPDITYFNFNPQMAGTYTFKFLSGMDESTGEYTYIDYEVEVLE</sequence>
<dbReference type="OrthoDB" id="893802at2"/>
<proteinExistence type="predicted"/>
<evidence type="ECO:0000313" key="3">
    <source>
        <dbReference type="Proteomes" id="UP000199138"/>
    </source>
</evidence>
<organism evidence="2 3">
    <name type="scientific">Pustulibacterium marinum</name>
    <dbReference type="NCBI Taxonomy" id="1224947"/>
    <lineage>
        <taxon>Bacteria</taxon>
        <taxon>Pseudomonadati</taxon>
        <taxon>Bacteroidota</taxon>
        <taxon>Flavobacteriia</taxon>
        <taxon>Flavobacteriales</taxon>
        <taxon>Flavobacteriaceae</taxon>
        <taxon>Pustulibacterium</taxon>
    </lineage>
</organism>
<dbReference type="STRING" id="1224947.SAMN05216480_101178"/>